<dbReference type="InterPro" id="IPR036388">
    <property type="entry name" value="WH-like_DNA-bd_sf"/>
</dbReference>
<dbReference type="InterPro" id="IPR027417">
    <property type="entry name" value="P-loop_NTPase"/>
</dbReference>
<dbReference type="GO" id="GO:0005524">
    <property type="term" value="F:ATP binding"/>
    <property type="evidence" value="ECO:0007669"/>
    <property type="project" value="UniProtKB-KW"/>
</dbReference>
<dbReference type="InterPro" id="IPR011990">
    <property type="entry name" value="TPR-like_helical_dom_sf"/>
</dbReference>
<dbReference type="EMBL" id="JFBM01000038">
    <property type="protein sequence ID" value="KFU76911.1"/>
    <property type="molecule type" value="Genomic_DNA"/>
</dbReference>
<dbReference type="GO" id="GO:0005737">
    <property type="term" value="C:cytoplasm"/>
    <property type="evidence" value="ECO:0007669"/>
    <property type="project" value="TreeGrafter"/>
</dbReference>
<dbReference type="Gene3D" id="1.10.10.10">
    <property type="entry name" value="Winged helix-like DNA-binding domain superfamily/Winged helix DNA-binding domain"/>
    <property type="match status" value="1"/>
</dbReference>
<dbReference type="SUPFAM" id="SSF48452">
    <property type="entry name" value="TPR-like"/>
    <property type="match status" value="1"/>
</dbReference>
<keyword evidence="2" id="KW-0067">ATP-binding</keyword>
<dbReference type="GO" id="GO:0006355">
    <property type="term" value="P:regulation of DNA-templated transcription"/>
    <property type="evidence" value="ECO:0007669"/>
    <property type="project" value="InterPro"/>
</dbReference>
<dbReference type="GO" id="GO:0003677">
    <property type="term" value="F:DNA binding"/>
    <property type="evidence" value="ECO:0007669"/>
    <property type="project" value="InterPro"/>
</dbReference>
<dbReference type="CDD" id="cd06170">
    <property type="entry name" value="LuxR_C_like"/>
    <property type="match status" value="1"/>
</dbReference>
<evidence type="ECO:0000256" key="2">
    <source>
        <dbReference type="ARBA" id="ARBA00022840"/>
    </source>
</evidence>
<dbReference type="SMART" id="SM00421">
    <property type="entry name" value="HTH_LUXR"/>
    <property type="match status" value="1"/>
</dbReference>
<evidence type="ECO:0000259" key="3">
    <source>
        <dbReference type="PROSITE" id="PS50043"/>
    </source>
</evidence>
<dbReference type="Pfam" id="PF00196">
    <property type="entry name" value="GerE"/>
    <property type="match status" value="1"/>
</dbReference>
<dbReference type="InterPro" id="IPR041664">
    <property type="entry name" value="AAA_16"/>
</dbReference>
<dbReference type="AlphaFoldDB" id="A0A2P2FJL5"/>
<dbReference type="RefSeq" id="WP_034320158.1">
    <property type="nucleotide sequence ID" value="NZ_JFBM01000038.1"/>
</dbReference>
<organism evidence="4 5">
    <name type="scientific">Amycolatopsis lurida NRRL 2430</name>
    <dbReference type="NCBI Taxonomy" id="1460371"/>
    <lineage>
        <taxon>Bacteria</taxon>
        <taxon>Bacillati</taxon>
        <taxon>Actinomycetota</taxon>
        <taxon>Actinomycetes</taxon>
        <taxon>Pseudonocardiales</taxon>
        <taxon>Pseudonocardiaceae</taxon>
        <taxon>Amycolatopsis</taxon>
    </lineage>
</organism>
<proteinExistence type="predicted"/>
<dbReference type="PANTHER" id="PTHR16305:SF35">
    <property type="entry name" value="TRANSCRIPTIONAL ACTIVATOR DOMAIN"/>
    <property type="match status" value="1"/>
</dbReference>
<dbReference type="InterPro" id="IPR000792">
    <property type="entry name" value="Tscrpt_reg_LuxR_C"/>
</dbReference>
<protein>
    <recommendedName>
        <fullName evidence="3">HTH luxR-type domain-containing protein</fullName>
    </recommendedName>
</protein>
<gene>
    <name evidence="4" type="ORF">BB31_33790</name>
</gene>
<dbReference type="Pfam" id="PF13191">
    <property type="entry name" value="AAA_16"/>
    <property type="match status" value="1"/>
</dbReference>
<dbReference type="PROSITE" id="PS50043">
    <property type="entry name" value="HTH_LUXR_2"/>
    <property type="match status" value="1"/>
</dbReference>
<sequence length="904" mass="95528">MLHGRDTERRALDELLAAVMAGHSGALVVVGEPGIGKTTLLDYVAKTATSEGARVLRGSGVEFEAELPFAGLQLLLRPALRHLDALPEAQAVALRSALGLAPAGGGDQFLIGLAVLSLLACLAEDEPLVCLVDDAQWLDRATVETLMFAARRLAEEGVLLVFGARSRFSAQGLPELELTGLDASAATALLAEHADDLTPQLRYRLLAEAAGNPLALIELPAALGDAGSALDTHLPLTDKLRATFTAQLDRLPDATRWLLLVAAAEDTGDLATVLPAAAVFGATVADLRPAELAGLVVVADGTIGFRHPLVRTATYQGAPLADRLALHQALASALSGPEHADRRAWHLATASTGPDEAVAEELERTATRAGRRLGHTAAATAYERAAQLSPAVAERARRLVLAAEAAAEAGEVSRARSLAVEVAEPPEDPELRARLVKVDAVARFAEGRAGEAHRLLLDAANLTGLGPDQSLDLLLEGSYFGWFAGQRELAESLDRLTDLRHKPGGARGAMARLLVAAISVLLDRDVGPADLAALGEQACRHADAPHQLLLVCGLELATGQDAAVLSLARRAVTEARAAGRIARLPNLLFLLAEAQLATSLHRDAVASATEGNQIAEDTGQHQWRGMHAGLLAYVTAIEGDDTRCRDLADSVLAAPDGPGTHRAIWALGVLDLGRGRAAAALARFATLAESPGGYGVAATRSVPDLVEAAVRVGEPARAGEAFDRFTTRARSMRQAWADALVARCRALLGPEREAEDHFTTALSLHGKDRRPFEQARTELLYGEWLRRARRKAEASTHLRSAKETFERLQARPWLERVEGELGATGVTGSGGGHATLHGPLAQLTPQELQIVRLAATGQSNRDIAAQLFLSPRTVGHHLYKAYPKLGVQSRAELASLTLRDPAAA</sequence>
<evidence type="ECO:0000256" key="1">
    <source>
        <dbReference type="ARBA" id="ARBA00022741"/>
    </source>
</evidence>
<accession>A0A2P2FJL5</accession>
<dbReference type="Proteomes" id="UP000256220">
    <property type="component" value="Unassembled WGS sequence"/>
</dbReference>
<keyword evidence="5" id="KW-1185">Reference proteome</keyword>
<name>A0A2P2FJL5_AMYLU</name>
<evidence type="ECO:0000313" key="4">
    <source>
        <dbReference type="EMBL" id="KFU76911.1"/>
    </source>
</evidence>
<reference evidence="4 5" key="1">
    <citation type="journal article" date="2014" name="Genome Announc.">
        <title>Draft Genome Sequence of Amycolatopsis lurida NRRL 2430, Producer of the Glycopeptide Family Antibiotic Ristocetin.</title>
        <authorList>
            <person name="Kwun M.J."/>
            <person name="Hong H.J."/>
        </authorList>
    </citation>
    <scope>NUCLEOTIDE SEQUENCE [LARGE SCALE GENOMIC DNA]</scope>
    <source>
        <strain evidence="4 5">NRRL 2430</strain>
    </source>
</reference>
<dbReference type="Gene3D" id="3.40.50.300">
    <property type="entry name" value="P-loop containing nucleotide triphosphate hydrolases"/>
    <property type="match status" value="1"/>
</dbReference>
<keyword evidence="1" id="KW-0547">Nucleotide-binding</keyword>
<dbReference type="SUPFAM" id="SSF46894">
    <property type="entry name" value="C-terminal effector domain of the bipartite response regulators"/>
    <property type="match status" value="1"/>
</dbReference>
<feature type="domain" description="HTH luxR-type" evidence="3">
    <location>
        <begin position="836"/>
        <end position="901"/>
    </location>
</feature>
<evidence type="ECO:0000313" key="5">
    <source>
        <dbReference type="Proteomes" id="UP000256220"/>
    </source>
</evidence>
<comment type="caution">
    <text evidence="4">The sequence shown here is derived from an EMBL/GenBank/DDBJ whole genome shotgun (WGS) entry which is preliminary data.</text>
</comment>
<dbReference type="GO" id="GO:0004016">
    <property type="term" value="F:adenylate cyclase activity"/>
    <property type="evidence" value="ECO:0007669"/>
    <property type="project" value="TreeGrafter"/>
</dbReference>
<dbReference type="PANTHER" id="PTHR16305">
    <property type="entry name" value="TESTICULAR SOLUBLE ADENYLYL CYCLASE"/>
    <property type="match status" value="1"/>
</dbReference>
<dbReference type="PRINTS" id="PR00038">
    <property type="entry name" value="HTHLUXR"/>
</dbReference>
<dbReference type="SUPFAM" id="SSF52540">
    <property type="entry name" value="P-loop containing nucleoside triphosphate hydrolases"/>
    <property type="match status" value="1"/>
</dbReference>
<dbReference type="InterPro" id="IPR016032">
    <property type="entry name" value="Sig_transdc_resp-reg_C-effctor"/>
</dbReference>